<protein>
    <submittedName>
        <fullName evidence="2">Uncharacterized protein</fullName>
    </submittedName>
</protein>
<reference evidence="2 3" key="1">
    <citation type="submission" date="2020-10" db="EMBL/GenBank/DDBJ databases">
        <title>Plant Genome Project.</title>
        <authorList>
            <person name="Zhang R.-G."/>
        </authorList>
    </citation>
    <scope>NUCLEOTIDE SEQUENCE [LARGE SCALE GENOMIC DNA]</scope>
    <source>
        <strain evidence="2">FAFU-HL-1</strain>
        <tissue evidence="2">Leaf</tissue>
    </source>
</reference>
<evidence type="ECO:0000313" key="2">
    <source>
        <dbReference type="EMBL" id="KAF9679692.1"/>
    </source>
</evidence>
<dbReference type="PANTHER" id="PTHR40637">
    <property type="entry name" value="ESSS SUBUNIT OF NADH:UBIQUINONE OXIDOREDUCTASE (COMPLEX I) PROTEIN"/>
    <property type="match status" value="1"/>
</dbReference>
<keyword evidence="3" id="KW-1185">Reference proteome</keyword>
<accession>A0A835K312</accession>
<organism evidence="2 3">
    <name type="scientific">Salix dunnii</name>
    <dbReference type="NCBI Taxonomy" id="1413687"/>
    <lineage>
        <taxon>Eukaryota</taxon>
        <taxon>Viridiplantae</taxon>
        <taxon>Streptophyta</taxon>
        <taxon>Embryophyta</taxon>
        <taxon>Tracheophyta</taxon>
        <taxon>Spermatophyta</taxon>
        <taxon>Magnoliopsida</taxon>
        <taxon>eudicotyledons</taxon>
        <taxon>Gunneridae</taxon>
        <taxon>Pentapetalae</taxon>
        <taxon>rosids</taxon>
        <taxon>fabids</taxon>
        <taxon>Malpighiales</taxon>
        <taxon>Salicaceae</taxon>
        <taxon>Saliceae</taxon>
        <taxon>Salix</taxon>
    </lineage>
</organism>
<evidence type="ECO:0000256" key="1">
    <source>
        <dbReference type="SAM" id="MobiDB-lite"/>
    </source>
</evidence>
<evidence type="ECO:0000313" key="3">
    <source>
        <dbReference type="Proteomes" id="UP000657918"/>
    </source>
</evidence>
<gene>
    <name evidence="2" type="ORF">SADUNF_Sadunf06G0040900</name>
</gene>
<feature type="region of interest" description="Disordered" evidence="1">
    <location>
        <begin position="17"/>
        <end position="48"/>
    </location>
</feature>
<dbReference type="OrthoDB" id="2147978at2759"/>
<dbReference type="PANTHER" id="PTHR40637:SF1">
    <property type="entry name" value="ESSS SUBUNIT OF NADH:UBIQUINONE OXIDOREDUCTASE (COMPLEX I) PROTEIN"/>
    <property type="match status" value="1"/>
</dbReference>
<dbReference type="AlphaFoldDB" id="A0A835K312"/>
<sequence>MPFSTASSMLRHRISSALRTRGGASSGPSRWSSPGHEERPKGYLFNRTPLPPGQSRKWEDWELPCYITSFLTIVILGVGLNAKPDLTIETWAHQKALERLETEKLSLSGSADSDWKHELKLLGLFERLIKSVIGKWVVYNEIVALVCKVRGLGCQDSVMQKDATCLKFPGPRIRLLTPMEANQSKASSVNAIKWADSGMSLV</sequence>
<comment type="caution">
    <text evidence="2">The sequence shown here is derived from an EMBL/GenBank/DDBJ whole genome shotgun (WGS) entry which is preliminary data.</text>
</comment>
<dbReference type="Proteomes" id="UP000657918">
    <property type="component" value="Unassembled WGS sequence"/>
</dbReference>
<name>A0A835K312_9ROSI</name>
<dbReference type="EMBL" id="JADGMS010000006">
    <property type="protein sequence ID" value="KAF9679692.1"/>
    <property type="molecule type" value="Genomic_DNA"/>
</dbReference>
<proteinExistence type="predicted"/>